<dbReference type="InterPro" id="IPR027417">
    <property type="entry name" value="P-loop_NTPase"/>
</dbReference>
<dbReference type="Pfam" id="PF01031">
    <property type="entry name" value="Dynamin_M"/>
    <property type="match status" value="1"/>
</dbReference>
<dbReference type="STRING" id="50429.A0A2B4R554"/>
<proteinExistence type="predicted"/>
<evidence type="ECO:0000313" key="2">
    <source>
        <dbReference type="EMBL" id="PFX11630.1"/>
    </source>
</evidence>
<feature type="domain" description="Dynamin stalk" evidence="1">
    <location>
        <begin position="283"/>
        <end position="352"/>
    </location>
</feature>
<dbReference type="EMBL" id="LSMT01002089">
    <property type="protein sequence ID" value="PFX11630.1"/>
    <property type="molecule type" value="Genomic_DNA"/>
</dbReference>
<dbReference type="Proteomes" id="UP000225706">
    <property type="component" value="Unassembled WGS sequence"/>
</dbReference>
<comment type="caution">
    <text evidence="2">The sequence shown here is derived from an EMBL/GenBank/DDBJ whole genome shotgun (WGS) entry which is preliminary data.</text>
</comment>
<name>A0A2B4R554_STYPI</name>
<sequence length="428" mass="48493">MTDPSMVYFIIAESKPCLVKSPEHLLPNVAKLSKFGVVLDFIQSMIGNDTLRKAFNFPHLVLVGRQNMAKTTLINRLIGRYLLPMRRGKTANTLEARTTYPIILNLRNGKKRLVEVKCEIPGVGGTVEDPDDTTVETFLNDVAAHLPKEMGTPISKIPVNVTLQELEDSEIPETSEGKGAGAMKLKENLIRELNKLLFNNTSDMAGGERVRQLFNSFHQEVFKVDPLETRNDDEIRRQQRKLEGVAAPLGNSSENSQLLQRLLYEKYTGFNANGKPVTLSSPVDQLLPLSEKLVRNVETTLRDIVQKAIEQTFSKFPTLKQAVEAKVVSLIFDKKRDQTTEFIRQFLEMQKKSTDIVFAPIPTSQEISNWEAFPLKDPRKPHPCMTSNTLSHMKYLAENLYPEKLLKEIEGSGSQYYMYKVRKGNFYG</sequence>
<dbReference type="InterPro" id="IPR000375">
    <property type="entry name" value="Dynamin_stalk"/>
</dbReference>
<protein>
    <recommendedName>
        <fullName evidence="1">Dynamin stalk domain-containing protein</fullName>
    </recommendedName>
</protein>
<dbReference type="Gene3D" id="1.20.120.1240">
    <property type="entry name" value="Dynamin, middle domain"/>
    <property type="match status" value="1"/>
</dbReference>
<dbReference type="Gene3D" id="3.40.50.300">
    <property type="entry name" value="P-loop containing nucleotide triphosphate hydrolases"/>
    <property type="match status" value="1"/>
</dbReference>
<organism evidence="2 3">
    <name type="scientific">Stylophora pistillata</name>
    <name type="common">Smooth cauliflower coral</name>
    <dbReference type="NCBI Taxonomy" id="50429"/>
    <lineage>
        <taxon>Eukaryota</taxon>
        <taxon>Metazoa</taxon>
        <taxon>Cnidaria</taxon>
        <taxon>Anthozoa</taxon>
        <taxon>Hexacorallia</taxon>
        <taxon>Scleractinia</taxon>
        <taxon>Astrocoeniina</taxon>
        <taxon>Pocilloporidae</taxon>
        <taxon>Stylophora</taxon>
    </lineage>
</organism>
<accession>A0A2B4R554</accession>
<evidence type="ECO:0000259" key="1">
    <source>
        <dbReference type="Pfam" id="PF01031"/>
    </source>
</evidence>
<gene>
    <name evidence="2" type="ORF">AWC38_SpisGene24558</name>
</gene>
<dbReference type="SUPFAM" id="SSF52540">
    <property type="entry name" value="P-loop containing nucleoside triphosphate hydrolases"/>
    <property type="match status" value="1"/>
</dbReference>
<dbReference type="OrthoDB" id="5061070at2759"/>
<dbReference type="AlphaFoldDB" id="A0A2B4R554"/>
<reference evidence="3" key="1">
    <citation type="journal article" date="2017" name="bioRxiv">
        <title>Comparative analysis of the genomes of Stylophora pistillata and Acropora digitifera provides evidence for extensive differences between species of corals.</title>
        <authorList>
            <person name="Voolstra C.R."/>
            <person name="Li Y."/>
            <person name="Liew Y.J."/>
            <person name="Baumgarten S."/>
            <person name="Zoccola D."/>
            <person name="Flot J.-F."/>
            <person name="Tambutte S."/>
            <person name="Allemand D."/>
            <person name="Aranda M."/>
        </authorList>
    </citation>
    <scope>NUCLEOTIDE SEQUENCE [LARGE SCALE GENOMIC DNA]</scope>
</reference>
<evidence type="ECO:0000313" key="3">
    <source>
        <dbReference type="Proteomes" id="UP000225706"/>
    </source>
</evidence>
<keyword evidence="3" id="KW-1185">Reference proteome</keyword>